<protein>
    <submittedName>
        <fullName evidence="1">Uncharacterized protein</fullName>
    </submittedName>
</protein>
<gene>
    <name evidence="1" type="ORF">H735_10255</name>
</gene>
<comment type="caution">
    <text evidence="1">The sequence shown here is derived from an EMBL/GenBank/DDBJ whole genome shotgun (WGS) entry which is preliminary data.</text>
</comment>
<name>A0A0C1ZJD2_9VIBR</name>
<accession>A0A0C1ZJD2</accession>
<organism evidence="1 2">
    <name type="scientific">Vibrio owensii CAIM 1854 = LMG 25443</name>
    <dbReference type="NCBI Taxonomy" id="1229493"/>
    <lineage>
        <taxon>Bacteria</taxon>
        <taxon>Pseudomonadati</taxon>
        <taxon>Pseudomonadota</taxon>
        <taxon>Gammaproteobacteria</taxon>
        <taxon>Vibrionales</taxon>
        <taxon>Vibrionaceae</taxon>
        <taxon>Vibrio</taxon>
    </lineage>
</organism>
<dbReference type="EMBL" id="JPRD01000015">
    <property type="protein sequence ID" value="KIF53296.1"/>
    <property type="molecule type" value="Genomic_DNA"/>
</dbReference>
<evidence type="ECO:0000313" key="1">
    <source>
        <dbReference type="EMBL" id="KIF53296.1"/>
    </source>
</evidence>
<dbReference type="RefSeq" id="WP_020194492.1">
    <property type="nucleotide sequence ID" value="NZ_BAOH01000005.1"/>
</dbReference>
<dbReference type="PATRIC" id="fig|1229493.5.peg.1137"/>
<dbReference type="AlphaFoldDB" id="A0A0C1ZJD2"/>
<sequence>MDNETFYFLAYPGGDQKKITVIDLAFSVDYQRNDWANVNDETYSEHQKAISDARKLAKKFDLEYVPFDSRYNSELSEPKHPQLTLDEEE</sequence>
<evidence type="ECO:0000313" key="2">
    <source>
        <dbReference type="Proteomes" id="UP000031586"/>
    </source>
</evidence>
<dbReference type="Proteomes" id="UP000031586">
    <property type="component" value="Unassembled WGS sequence"/>
</dbReference>
<reference evidence="1 2" key="1">
    <citation type="submission" date="2014-07" db="EMBL/GenBank/DDBJ databases">
        <title>Unique and conserved regions in Vibrio harveyi and related species in comparison with the shrimp pathogen Vibrio harveyi CAIM 1792.</title>
        <authorList>
            <person name="Espinoza-Valles I."/>
            <person name="Vora G."/>
            <person name="Leekitcharoenphon P."/>
            <person name="Ussery D."/>
            <person name="Hoj L."/>
            <person name="Gomez-Gil B."/>
        </authorList>
    </citation>
    <scope>NUCLEOTIDE SEQUENCE [LARGE SCALE GENOMIC DNA]</scope>
    <source>
        <strain evidence="2">CAIM 1854 / LMG 25443</strain>
    </source>
</reference>
<proteinExistence type="predicted"/>